<dbReference type="OrthoDB" id="3341102at2759"/>
<protein>
    <submittedName>
        <fullName evidence="1">Uncharacterized protein</fullName>
    </submittedName>
</protein>
<sequence length="143" mass="16232">SKNVNWYHPFLWLSINAAIRKACWSCEGAVKLLYDHNPMLYSHLHCGTIFKWKKKGEHECTDATIRNVTNHHTLSGSRRAGTLAKFPDLVNNIKEVLQALCALRLVVNVMIAWSMALGLIQECKDFILTLAFPVCSCPLRTHI</sequence>
<evidence type="ECO:0000313" key="2">
    <source>
        <dbReference type="Proteomes" id="UP000799118"/>
    </source>
</evidence>
<organism evidence="1 2">
    <name type="scientific">Gymnopus androsaceus JB14</name>
    <dbReference type="NCBI Taxonomy" id="1447944"/>
    <lineage>
        <taxon>Eukaryota</taxon>
        <taxon>Fungi</taxon>
        <taxon>Dikarya</taxon>
        <taxon>Basidiomycota</taxon>
        <taxon>Agaricomycotina</taxon>
        <taxon>Agaricomycetes</taxon>
        <taxon>Agaricomycetidae</taxon>
        <taxon>Agaricales</taxon>
        <taxon>Marasmiineae</taxon>
        <taxon>Omphalotaceae</taxon>
        <taxon>Gymnopus</taxon>
    </lineage>
</organism>
<dbReference type="EMBL" id="ML769698">
    <property type="protein sequence ID" value="KAE9389407.1"/>
    <property type="molecule type" value="Genomic_DNA"/>
</dbReference>
<dbReference type="Proteomes" id="UP000799118">
    <property type="component" value="Unassembled WGS sequence"/>
</dbReference>
<name>A0A6A4GWF9_9AGAR</name>
<gene>
    <name evidence="1" type="ORF">BT96DRAFT_834923</name>
</gene>
<dbReference type="AlphaFoldDB" id="A0A6A4GWF9"/>
<evidence type="ECO:0000313" key="1">
    <source>
        <dbReference type="EMBL" id="KAE9389407.1"/>
    </source>
</evidence>
<reference evidence="1" key="1">
    <citation type="journal article" date="2019" name="Environ. Microbiol.">
        <title>Fungal ecological strategies reflected in gene transcription - a case study of two litter decomposers.</title>
        <authorList>
            <person name="Barbi F."/>
            <person name="Kohler A."/>
            <person name="Barry K."/>
            <person name="Baskaran P."/>
            <person name="Daum C."/>
            <person name="Fauchery L."/>
            <person name="Ihrmark K."/>
            <person name="Kuo A."/>
            <person name="LaButti K."/>
            <person name="Lipzen A."/>
            <person name="Morin E."/>
            <person name="Grigoriev I.V."/>
            <person name="Henrissat B."/>
            <person name="Lindahl B."/>
            <person name="Martin F."/>
        </authorList>
    </citation>
    <scope>NUCLEOTIDE SEQUENCE</scope>
    <source>
        <strain evidence="1">JB14</strain>
    </source>
</reference>
<keyword evidence="2" id="KW-1185">Reference proteome</keyword>
<proteinExistence type="predicted"/>
<feature type="non-terminal residue" evidence="1">
    <location>
        <position position="1"/>
    </location>
</feature>
<accession>A0A6A4GWF9</accession>